<name>A0ABS4S6I2_9BACI</name>
<sequence length="327" mass="38940">MKNSSENVVLFPKWKKMLEDKSVEAIKQKEYEEALINLNKLLSYHVNNHEIIIGKMICLMELGRYEAAQDYCEQVLKCKDANYYHYLHIYLTILFQTSQYELLMDQLTEEFINNKIPKMFHEQFKQLYDMSEQMKNDLNIKKHKAYLNDLQQAIDEDDHSLQWRLVEDLRKMEIKPTQRILHLLVDESIHPVIKTAIFLWLQDEEVTQEVSIHKLNLSLDICPVNVSDLQLNTTVKQTILMVSELEQNNPSLFLLIKQVLYRYAYVRHPIMYPNEDIIEVTRALKYIGNQYLNIHINSDDNMLNDTTVRYIEEIKMCEALYLSIIEE</sequence>
<gene>
    <name evidence="1" type="ORF">J2Z81_000599</name>
</gene>
<dbReference type="Proteomes" id="UP001519294">
    <property type="component" value="Unassembled WGS sequence"/>
</dbReference>
<organism evidence="1 2">
    <name type="scientific">Virgibacillus alimentarius</name>
    <dbReference type="NCBI Taxonomy" id="698769"/>
    <lineage>
        <taxon>Bacteria</taxon>
        <taxon>Bacillati</taxon>
        <taxon>Bacillota</taxon>
        <taxon>Bacilli</taxon>
        <taxon>Bacillales</taxon>
        <taxon>Bacillaceae</taxon>
        <taxon>Virgibacillus</taxon>
    </lineage>
</organism>
<keyword evidence="2" id="KW-1185">Reference proteome</keyword>
<proteinExistence type="predicted"/>
<dbReference type="EMBL" id="JAGIKX010000002">
    <property type="protein sequence ID" value="MBP2256666.1"/>
    <property type="molecule type" value="Genomic_DNA"/>
</dbReference>
<evidence type="ECO:0000313" key="2">
    <source>
        <dbReference type="Proteomes" id="UP001519294"/>
    </source>
</evidence>
<dbReference type="RefSeq" id="WP_029268567.1">
    <property type="nucleotide sequence ID" value="NZ_JAGIKX010000002.1"/>
</dbReference>
<protein>
    <submittedName>
        <fullName evidence="1">Tetratricopeptide (TPR) repeat protein</fullName>
    </submittedName>
</protein>
<accession>A0ABS4S6I2</accession>
<dbReference type="SUPFAM" id="SSF116965">
    <property type="entry name" value="Hypothetical protein MPN330"/>
    <property type="match status" value="1"/>
</dbReference>
<dbReference type="Pfam" id="PF14559">
    <property type="entry name" value="TPR_19"/>
    <property type="match status" value="1"/>
</dbReference>
<dbReference type="InterPro" id="IPR011990">
    <property type="entry name" value="TPR-like_helical_dom_sf"/>
</dbReference>
<dbReference type="Gene3D" id="1.25.40.10">
    <property type="entry name" value="Tetratricopeptide repeat domain"/>
    <property type="match status" value="1"/>
</dbReference>
<reference evidence="1 2" key="1">
    <citation type="submission" date="2021-03" db="EMBL/GenBank/DDBJ databases">
        <title>Genomic Encyclopedia of Type Strains, Phase IV (KMG-IV): sequencing the most valuable type-strain genomes for metagenomic binning, comparative biology and taxonomic classification.</title>
        <authorList>
            <person name="Goeker M."/>
        </authorList>
    </citation>
    <scope>NUCLEOTIDE SEQUENCE [LARGE SCALE GENOMIC DNA]</scope>
    <source>
        <strain evidence="1 2">DSM 25790</strain>
    </source>
</reference>
<evidence type="ECO:0000313" key="1">
    <source>
        <dbReference type="EMBL" id="MBP2256666.1"/>
    </source>
</evidence>
<dbReference type="SUPFAM" id="SSF48452">
    <property type="entry name" value="TPR-like"/>
    <property type="match status" value="1"/>
</dbReference>
<comment type="caution">
    <text evidence="1">The sequence shown here is derived from an EMBL/GenBank/DDBJ whole genome shotgun (WGS) entry which is preliminary data.</text>
</comment>